<dbReference type="RefSeq" id="XP_029311341.1">
    <property type="nucleotide sequence ID" value="XM_029455481.1"/>
</dbReference>
<dbReference type="FunFam" id="3.30.505.10:FF:000021">
    <property type="entry name" value="Putative SH2 domain-containing adapter protein F"/>
    <property type="match status" value="1"/>
</dbReference>
<dbReference type="GeneID" id="115024107"/>
<dbReference type="SUPFAM" id="SSF55550">
    <property type="entry name" value="SH2 domain"/>
    <property type="match status" value="1"/>
</dbReference>
<dbReference type="InterPro" id="IPR035044">
    <property type="entry name" value="SHF_SH2"/>
</dbReference>
<dbReference type="InterPro" id="IPR051846">
    <property type="entry name" value="SH2_domain_adapters"/>
</dbReference>
<protein>
    <submittedName>
        <fullName evidence="8">SH2 domain-containing adapter protein F isoform X3</fullName>
    </submittedName>
</protein>
<dbReference type="InterPro" id="IPR036860">
    <property type="entry name" value="SH2_dom_sf"/>
</dbReference>
<dbReference type="Gene3D" id="3.30.505.10">
    <property type="entry name" value="SH2 domain"/>
    <property type="match status" value="1"/>
</dbReference>
<dbReference type="PANTHER" id="PTHR15127:SF28">
    <property type="entry name" value="SH2 DOMAIN-CONTAINING ADAPTER PROTEIN F"/>
    <property type="match status" value="1"/>
</dbReference>
<dbReference type="AlphaFoldDB" id="A0A6J2RM89"/>
<dbReference type="Proteomes" id="UP000504630">
    <property type="component" value="Chromosome 3"/>
</dbReference>
<dbReference type="GO" id="GO:0001784">
    <property type="term" value="F:phosphotyrosine residue binding"/>
    <property type="evidence" value="ECO:0007669"/>
    <property type="project" value="TreeGrafter"/>
</dbReference>
<reference evidence="8" key="1">
    <citation type="submission" date="2025-08" db="UniProtKB">
        <authorList>
            <consortium name="RefSeq"/>
        </authorList>
    </citation>
    <scope>IDENTIFICATION</scope>
</reference>
<dbReference type="PRINTS" id="PR00401">
    <property type="entry name" value="SH2DOMAIN"/>
</dbReference>
<name>A0A6J2RM89_COTGO</name>
<accession>A0A6J2RM89</accession>
<dbReference type="PROSITE" id="PS50001">
    <property type="entry name" value="SH2"/>
    <property type="match status" value="1"/>
</dbReference>
<dbReference type="CDD" id="cd10392">
    <property type="entry name" value="SH2_SHF"/>
    <property type="match status" value="1"/>
</dbReference>
<evidence type="ECO:0000256" key="1">
    <source>
        <dbReference type="ARBA" id="ARBA00022553"/>
    </source>
</evidence>
<keyword evidence="3 4" id="KW-0727">SH2 domain</keyword>
<evidence type="ECO:0000313" key="7">
    <source>
        <dbReference type="Proteomes" id="UP000504630"/>
    </source>
</evidence>
<feature type="region of interest" description="Disordered" evidence="5">
    <location>
        <begin position="192"/>
        <end position="246"/>
    </location>
</feature>
<organism evidence="7 8">
    <name type="scientific">Cottoperca gobio</name>
    <name type="common">Frogmouth</name>
    <name type="synonym">Aphritis gobio</name>
    <dbReference type="NCBI Taxonomy" id="56716"/>
    <lineage>
        <taxon>Eukaryota</taxon>
        <taxon>Metazoa</taxon>
        <taxon>Chordata</taxon>
        <taxon>Craniata</taxon>
        <taxon>Vertebrata</taxon>
        <taxon>Euteleostomi</taxon>
        <taxon>Actinopterygii</taxon>
        <taxon>Neopterygii</taxon>
        <taxon>Teleostei</taxon>
        <taxon>Neoteleostei</taxon>
        <taxon>Acanthomorphata</taxon>
        <taxon>Eupercaria</taxon>
        <taxon>Perciformes</taxon>
        <taxon>Notothenioidei</taxon>
        <taxon>Bovichtidae</taxon>
        <taxon>Cottoperca</taxon>
    </lineage>
</organism>
<dbReference type="GO" id="GO:0006915">
    <property type="term" value="P:apoptotic process"/>
    <property type="evidence" value="ECO:0007669"/>
    <property type="project" value="UniProtKB-KW"/>
</dbReference>
<evidence type="ECO:0000256" key="2">
    <source>
        <dbReference type="ARBA" id="ARBA00022703"/>
    </source>
</evidence>
<evidence type="ECO:0000259" key="6">
    <source>
        <dbReference type="PROSITE" id="PS50001"/>
    </source>
</evidence>
<evidence type="ECO:0000256" key="4">
    <source>
        <dbReference type="PROSITE-ProRule" id="PRU00191"/>
    </source>
</evidence>
<feature type="domain" description="SH2" evidence="6">
    <location>
        <begin position="321"/>
        <end position="416"/>
    </location>
</feature>
<feature type="compositionally biased region" description="Basic and acidic residues" evidence="5">
    <location>
        <begin position="1"/>
        <end position="10"/>
    </location>
</feature>
<dbReference type="SMART" id="SM00252">
    <property type="entry name" value="SH2"/>
    <property type="match status" value="1"/>
</dbReference>
<proteinExistence type="predicted"/>
<dbReference type="InterPro" id="IPR000980">
    <property type="entry name" value="SH2"/>
</dbReference>
<dbReference type="Pfam" id="PF00017">
    <property type="entry name" value="SH2"/>
    <property type="match status" value="1"/>
</dbReference>
<feature type="region of interest" description="Disordered" evidence="5">
    <location>
        <begin position="1"/>
        <end position="25"/>
    </location>
</feature>
<evidence type="ECO:0000313" key="8">
    <source>
        <dbReference type="RefSeq" id="XP_029311341.1"/>
    </source>
</evidence>
<keyword evidence="1" id="KW-0597">Phosphoprotein</keyword>
<keyword evidence="2" id="KW-0053">Apoptosis</keyword>
<evidence type="ECO:0000256" key="3">
    <source>
        <dbReference type="ARBA" id="ARBA00022999"/>
    </source>
</evidence>
<sequence length="421" mass="46734">MAKWFKEHLGFKTTKAPPPAPPKPDYRHCHTGVPGAPGYQQTSSGATFPSPAQPDILAAYKLQKELDFEDPYTPGGNISFGSSLNSVGSPDIKYVSPKHRLIKVETIEKSSPAPGGGVTVTQAVAVGSVKSPTSPPSDHDNKEKLIILEDYADPFDAEQAGGTQTSTEKVQTTENDGYMEPYEAQKMMAEIRSGGRGPKEGPGRQLPLYDTPYEPAENGGDCDPDMRCPRESRLPQDDERPPEEYDQPWEWKKERISKAFAVQFDAVEKSRMSPTKDGKTRPLQRHSSGCLVNTKMTSLDHCSSSLGERIDPTMPLESQFWYHGAISRTDAESLLRLCKEASYLVRNSETSKNDYSLSLKSSQGFMHMKLSRTKENKYILGQNSCPFDSVPEIIYFYSSRKLPIKGAEHMSLLYPVAIRTL</sequence>
<dbReference type="PANTHER" id="PTHR15127">
    <property type="entry name" value="HEAVYWEIGHT, ISOFORM A"/>
    <property type="match status" value="1"/>
</dbReference>
<evidence type="ECO:0000256" key="5">
    <source>
        <dbReference type="SAM" id="MobiDB-lite"/>
    </source>
</evidence>
<gene>
    <name evidence="8" type="primary">shf</name>
</gene>
<dbReference type="GO" id="GO:0007165">
    <property type="term" value="P:signal transduction"/>
    <property type="evidence" value="ECO:0007669"/>
    <property type="project" value="UniProtKB-ARBA"/>
</dbReference>
<dbReference type="CTD" id="90525"/>
<feature type="compositionally biased region" description="Basic and acidic residues" evidence="5">
    <location>
        <begin position="224"/>
        <end position="246"/>
    </location>
</feature>
<keyword evidence="7" id="KW-1185">Reference proteome</keyword>